<dbReference type="InterPro" id="IPR002683">
    <property type="entry name" value="PsbP_C"/>
</dbReference>
<feature type="signal peptide" evidence="1">
    <location>
        <begin position="1"/>
        <end position="23"/>
    </location>
</feature>
<dbReference type="Proteomes" id="UP001497392">
    <property type="component" value="Unassembled WGS sequence"/>
</dbReference>
<dbReference type="SUPFAM" id="SSF55724">
    <property type="entry name" value="Mog1p/PsbP-like"/>
    <property type="match status" value="1"/>
</dbReference>
<feature type="domain" description="PsbP C-terminal" evidence="2">
    <location>
        <begin position="67"/>
        <end position="226"/>
    </location>
</feature>
<dbReference type="PANTHER" id="PTHR31407">
    <property type="match status" value="1"/>
</dbReference>
<keyword evidence="4" id="KW-1185">Reference proteome</keyword>
<proteinExistence type="predicted"/>
<evidence type="ECO:0000256" key="1">
    <source>
        <dbReference type="SAM" id="SignalP"/>
    </source>
</evidence>
<name>A0ABP1G410_9CHLO</name>
<accession>A0ABP1G410</accession>
<reference evidence="3 4" key="1">
    <citation type="submission" date="2024-06" db="EMBL/GenBank/DDBJ databases">
        <authorList>
            <person name="Kraege A."/>
            <person name="Thomma B."/>
        </authorList>
    </citation>
    <scope>NUCLEOTIDE SEQUENCE [LARGE SCALE GENOMIC DNA]</scope>
</reference>
<evidence type="ECO:0000313" key="3">
    <source>
        <dbReference type="EMBL" id="CAL5226936.1"/>
    </source>
</evidence>
<dbReference type="PANTHER" id="PTHR31407:SF18">
    <property type="entry name" value="PSBP DOMAIN-CONTAINING PROTEIN 6, CHLOROPLASTIC"/>
    <property type="match status" value="1"/>
</dbReference>
<protein>
    <submittedName>
        <fullName evidence="3">G9817 protein</fullName>
    </submittedName>
</protein>
<dbReference type="EMBL" id="CAXHTA020000016">
    <property type="protein sequence ID" value="CAL5226936.1"/>
    <property type="molecule type" value="Genomic_DNA"/>
</dbReference>
<organism evidence="3 4">
    <name type="scientific">Coccomyxa viridis</name>
    <dbReference type="NCBI Taxonomy" id="1274662"/>
    <lineage>
        <taxon>Eukaryota</taxon>
        <taxon>Viridiplantae</taxon>
        <taxon>Chlorophyta</taxon>
        <taxon>core chlorophytes</taxon>
        <taxon>Trebouxiophyceae</taxon>
        <taxon>Trebouxiophyceae incertae sedis</taxon>
        <taxon>Coccomyxaceae</taxon>
        <taxon>Coccomyxa</taxon>
    </lineage>
</organism>
<keyword evidence="1" id="KW-0732">Signal</keyword>
<dbReference type="InterPro" id="IPR016123">
    <property type="entry name" value="Mog1/PsbP_a/b/a-sand"/>
</dbReference>
<dbReference type="Pfam" id="PF01789">
    <property type="entry name" value="PsbP"/>
    <property type="match status" value="1"/>
</dbReference>
<sequence length="227" mass="24345">MQGLAAALLGVAAAPLLPEQASALPASKGQAADVGSYLPKAGVDDFVTFTATKDMTPAIRAGTIDVSKDPYHFSLPPTWKQGKVANIQSGNFCQPRCDEPWTEVVYEDAGEGKLTLMVAPLRRLGVNRPTPIDKVGSPESILSSIGPFITGTGLDEEDVVDKKTREVDGRTYYIFETYAPAGTNPPHAVTAVTAKGENAYLFIAAATDRQWSKSEKKLKKITETFRA</sequence>
<evidence type="ECO:0000313" key="4">
    <source>
        <dbReference type="Proteomes" id="UP001497392"/>
    </source>
</evidence>
<dbReference type="Gene3D" id="3.40.1000.10">
    <property type="entry name" value="Mog1/PsbP, alpha/beta/alpha sandwich"/>
    <property type="match status" value="1"/>
</dbReference>
<evidence type="ECO:0000259" key="2">
    <source>
        <dbReference type="Pfam" id="PF01789"/>
    </source>
</evidence>
<comment type="caution">
    <text evidence="3">The sequence shown here is derived from an EMBL/GenBank/DDBJ whole genome shotgun (WGS) entry which is preliminary data.</text>
</comment>
<feature type="chain" id="PRO_5047475649" evidence="1">
    <location>
        <begin position="24"/>
        <end position="227"/>
    </location>
</feature>
<gene>
    <name evidence="3" type="primary">g9817</name>
    <name evidence="3" type="ORF">VP750_LOCUS8842</name>
</gene>